<dbReference type="EMBL" id="RLII01000021">
    <property type="protein sequence ID" value="RXE58260.1"/>
    <property type="molecule type" value="Genomic_DNA"/>
</dbReference>
<dbReference type="GO" id="GO:0005524">
    <property type="term" value="F:ATP binding"/>
    <property type="evidence" value="ECO:0007669"/>
    <property type="project" value="UniProtKB-KW"/>
</dbReference>
<evidence type="ECO:0000313" key="11">
    <source>
        <dbReference type="Proteomes" id="UP000289166"/>
    </source>
</evidence>
<evidence type="ECO:0000256" key="3">
    <source>
        <dbReference type="ARBA" id="ARBA00022448"/>
    </source>
</evidence>
<evidence type="ECO:0000259" key="9">
    <source>
        <dbReference type="PROSITE" id="PS50893"/>
    </source>
</evidence>
<dbReference type="InterPro" id="IPR030947">
    <property type="entry name" value="EcfA_1"/>
</dbReference>
<dbReference type="SUPFAM" id="SSF52540">
    <property type="entry name" value="P-loop containing nucleoside triphosphate hydrolases"/>
    <property type="match status" value="1"/>
</dbReference>
<comment type="caution">
    <text evidence="10">The sequence shown here is derived from an EMBL/GenBank/DDBJ whole genome shotgun (WGS) entry which is preliminary data.</text>
</comment>
<dbReference type="FunFam" id="3.40.50.300:FF:000224">
    <property type="entry name" value="Energy-coupling factor transporter ATP-binding protein EcfA"/>
    <property type="match status" value="1"/>
</dbReference>
<dbReference type="InterPro" id="IPR017871">
    <property type="entry name" value="ABC_transporter-like_CS"/>
</dbReference>
<dbReference type="GO" id="GO:0042626">
    <property type="term" value="F:ATPase-coupled transmembrane transporter activity"/>
    <property type="evidence" value="ECO:0007669"/>
    <property type="project" value="TreeGrafter"/>
</dbReference>
<sequence>MRDIIVEASNIEYEYKKNNDDTQTAPVLRELNTIINEGEFVVVIGRNGSGKSTFARLLNAILIPSQGVIYIGGKKTSDEENLWEVRRTVGMVFQNPDNQIVATSVEEDVAFGPENLGIPSNEIVKRVKEALKNVGMEELEKASPHHLSGGQKQRVAIAGILAMKPKCIVLDEATSMLDPIGRKEVLTVLKDLNRKENITIIHITHHMEEAVLAKRVLVIDQGKIVMDGNPHEIFSRVNKIKALGLDVPQVAELFYELKKSGYNVPDNVLTVEEAVQCLADIIIKA</sequence>
<dbReference type="SMART" id="SM00382">
    <property type="entry name" value="AAA"/>
    <property type="match status" value="1"/>
</dbReference>
<feature type="domain" description="ABC transporter" evidence="9">
    <location>
        <begin position="6"/>
        <end position="246"/>
    </location>
</feature>
<evidence type="ECO:0000256" key="2">
    <source>
        <dbReference type="ARBA" id="ARBA00005417"/>
    </source>
</evidence>
<keyword evidence="11" id="KW-1185">Reference proteome</keyword>
<comment type="subcellular location">
    <subcellularLocation>
        <location evidence="1">Cell membrane</location>
        <topology evidence="1">Peripheral membrane protein</topology>
    </subcellularLocation>
</comment>
<reference evidence="11" key="1">
    <citation type="submission" date="2018-11" db="EMBL/GenBank/DDBJ databases">
        <title>Genome sequencing of a novel mesophilic and cellulolytic organism within the genus Hungateiclostridium.</title>
        <authorList>
            <person name="Rettenmaier R."/>
            <person name="Liebl W."/>
            <person name="Zverlov V."/>
        </authorList>
    </citation>
    <scope>NUCLEOTIDE SEQUENCE [LARGE SCALE GENOMIC DNA]</scope>
    <source>
        <strain evidence="11">N2K1</strain>
    </source>
</reference>
<dbReference type="InterPro" id="IPR003439">
    <property type="entry name" value="ABC_transporter-like_ATP-bd"/>
</dbReference>
<dbReference type="Pfam" id="PF00005">
    <property type="entry name" value="ABC_tran"/>
    <property type="match status" value="1"/>
</dbReference>
<gene>
    <name evidence="10" type="ORF">EFD62_13230</name>
</gene>
<keyword evidence="5" id="KW-0547">Nucleotide-binding</keyword>
<evidence type="ECO:0000256" key="6">
    <source>
        <dbReference type="ARBA" id="ARBA00022840"/>
    </source>
</evidence>
<dbReference type="Proteomes" id="UP000289166">
    <property type="component" value="Unassembled WGS sequence"/>
</dbReference>
<dbReference type="RefSeq" id="WP_128706256.1">
    <property type="nucleotide sequence ID" value="NZ_RLII01000021.1"/>
</dbReference>
<protein>
    <submittedName>
        <fullName evidence="10">Energy-coupling factor transporter ATPase</fullName>
    </submittedName>
</protein>
<evidence type="ECO:0000256" key="5">
    <source>
        <dbReference type="ARBA" id="ARBA00022741"/>
    </source>
</evidence>
<dbReference type="PROSITE" id="PS50893">
    <property type="entry name" value="ABC_TRANSPORTER_2"/>
    <property type="match status" value="1"/>
</dbReference>
<evidence type="ECO:0000256" key="4">
    <source>
        <dbReference type="ARBA" id="ARBA00022475"/>
    </source>
</evidence>
<evidence type="ECO:0000256" key="8">
    <source>
        <dbReference type="ARBA" id="ARBA00023136"/>
    </source>
</evidence>
<dbReference type="InterPro" id="IPR027417">
    <property type="entry name" value="P-loop_NTPase"/>
</dbReference>
<dbReference type="InterPro" id="IPR003593">
    <property type="entry name" value="AAA+_ATPase"/>
</dbReference>
<organism evidence="10 11">
    <name type="scientific">Acetivibrio mesophilus</name>
    <dbReference type="NCBI Taxonomy" id="2487273"/>
    <lineage>
        <taxon>Bacteria</taxon>
        <taxon>Bacillati</taxon>
        <taxon>Bacillota</taxon>
        <taxon>Clostridia</taxon>
        <taxon>Eubacteriales</taxon>
        <taxon>Oscillospiraceae</taxon>
        <taxon>Acetivibrio</taxon>
    </lineage>
</organism>
<dbReference type="PROSITE" id="PS00211">
    <property type="entry name" value="ABC_TRANSPORTER_1"/>
    <property type="match status" value="1"/>
</dbReference>
<keyword evidence="7" id="KW-1278">Translocase</keyword>
<evidence type="ECO:0000313" key="10">
    <source>
        <dbReference type="EMBL" id="RXE58260.1"/>
    </source>
</evidence>
<dbReference type="InterPro" id="IPR050095">
    <property type="entry name" value="ECF_ABC_transporter_ATP-bd"/>
</dbReference>
<evidence type="ECO:0000256" key="1">
    <source>
        <dbReference type="ARBA" id="ARBA00004202"/>
    </source>
</evidence>
<dbReference type="Gene3D" id="3.40.50.300">
    <property type="entry name" value="P-loop containing nucleotide triphosphate hydrolases"/>
    <property type="match status" value="1"/>
</dbReference>
<keyword evidence="3" id="KW-0813">Transport</keyword>
<dbReference type="PANTHER" id="PTHR43553:SF24">
    <property type="entry name" value="ENERGY-COUPLING FACTOR TRANSPORTER ATP-BINDING PROTEIN ECFA1"/>
    <property type="match status" value="1"/>
</dbReference>
<keyword evidence="4" id="KW-1003">Cell membrane</keyword>
<accession>A0A4Q0I204</accession>
<dbReference type="OrthoDB" id="9784332at2"/>
<dbReference type="InterPro" id="IPR015856">
    <property type="entry name" value="ABC_transpr_CbiO/EcfA_su"/>
</dbReference>
<dbReference type="GO" id="GO:0016887">
    <property type="term" value="F:ATP hydrolysis activity"/>
    <property type="evidence" value="ECO:0007669"/>
    <property type="project" value="InterPro"/>
</dbReference>
<dbReference type="NCBIfam" id="TIGR04520">
    <property type="entry name" value="ECF_ATPase_1"/>
    <property type="match status" value="1"/>
</dbReference>
<dbReference type="CDD" id="cd03225">
    <property type="entry name" value="ABC_cobalt_CbiO_domain1"/>
    <property type="match status" value="1"/>
</dbReference>
<dbReference type="PANTHER" id="PTHR43553">
    <property type="entry name" value="HEAVY METAL TRANSPORTER"/>
    <property type="match status" value="1"/>
</dbReference>
<name>A0A4Q0I204_9FIRM</name>
<evidence type="ECO:0000256" key="7">
    <source>
        <dbReference type="ARBA" id="ARBA00022967"/>
    </source>
</evidence>
<comment type="similarity">
    <text evidence="2">Belongs to the ABC transporter superfamily.</text>
</comment>
<keyword evidence="8" id="KW-0472">Membrane</keyword>
<dbReference type="GO" id="GO:0043190">
    <property type="term" value="C:ATP-binding cassette (ABC) transporter complex"/>
    <property type="evidence" value="ECO:0007669"/>
    <property type="project" value="TreeGrafter"/>
</dbReference>
<proteinExistence type="inferred from homology"/>
<dbReference type="AlphaFoldDB" id="A0A4Q0I204"/>
<keyword evidence="6" id="KW-0067">ATP-binding</keyword>